<proteinExistence type="inferred from homology"/>
<name>A0ABR9ZZM1_9FIRM</name>
<organism evidence="5 6">
    <name type="scientific">Fusibacter ferrireducens</name>
    <dbReference type="NCBI Taxonomy" id="2785058"/>
    <lineage>
        <taxon>Bacteria</taxon>
        <taxon>Bacillati</taxon>
        <taxon>Bacillota</taxon>
        <taxon>Clostridia</taxon>
        <taxon>Eubacteriales</taxon>
        <taxon>Eubacteriales Family XII. Incertae Sedis</taxon>
        <taxon>Fusibacter</taxon>
    </lineage>
</organism>
<dbReference type="InterPro" id="IPR036388">
    <property type="entry name" value="WH-like_DNA-bd_sf"/>
</dbReference>
<dbReference type="Gene3D" id="1.10.4040.10">
    <property type="entry name" value="Penicillinase repressor domain"/>
    <property type="match status" value="1"/>
</dbReference>
<keyword evidence="6" id="KW-1185">Reference proteome</keyword>
<dbReference type="Gene3D" id="1.10.10.10">
    <property type="entry name" value="Winged helix-like DNA-binding domain superfamily/Winged helix DNA-binding domain"/>
    <property type="match status" value="1"/>
</dbReference>
<evidence type="ECO:0000313" key="6">
    <source>
        <dbReference type="Proteomes" id="UP000614200"/>
    </source>
</evidence>
<reference evidence="5 6" key="1">
    <citation type="submission" date="2020-11" db="EMBL/GenBank/DDBJ databases">
        <title>Fusibacter basophilias sp. nov.</title>
        <authorList>
            <person name="Qiu D."/>
        </authorList>
    </citation>
    <scope>NUCLEOTIDE SEQUENCE [LARGE SCALE GENOMIC DNA]</scope>
    <source>
        <strain evidence="5 6">Q10-2</strain>
    </source>
</reference>
<evidence type="ECO:0000256" key="2">
    <source>
        <dbReference type="ARBA" id="ARBA00023015"/>
    </source>
</evidence>
<accession>A0ABR9ZZM1</accession>
<dbReference type="RefSeq" id="WP_194704130.1">
    <property type="nucleotide sequence ID" value="NZ_JADKNH010000022.1"/>
</dbReference>
<evidence type="ECO:0000256" key="4">
    <source>
        <dbReference type="ARBA" id="ARBA00023163"/>
    </source>
</evidence>
<dbReference type="Pfam" id="PF03965">
    <property type="entry name" value="Penicillinase_R"/>
    <property type="match status" value="1"/>
</dbReference>
<comment type="similarity">
    <text evidence="1">Belongs to the BlaI transcriptional regulatory family.</text>
</comment>
<comment type="caution">
    <text evidence="5">The sequence shown here is derived from an EMBL/GenBank/DDBJ whole genome shotgun (WGS) entry which is preliminary data.</text>
</comment>
<keyword evidence="3" id="KW-0238">DNA-binding</keyword>
<dbReference type="PIRSF" id="PIRSF019455">
    <property type="entry name" value="CopR_AtkY"/>
    <property type="match status" value="1"/>
</dbReference>
<keyword evidence="2" id="KW-0805">Transcription regulation</keyword>
<dbReference type="Proteomes" id="UP000614200">
    <property type="component" value="Unassembled WGS sequence"/>
</dbReference>
<protein>
    <submittedName>
        <fullName evidence="5">BlaI/MecI/CopY family transcriptional regulator</fullName>
    </submittedName>
</protein>
<evidence type="ECO:0000256" key="1">
    <source>
        <dbReference type="ARBA" id="ARBA00011046"/>
    </source>
</evidence>
<dbReference type="SUPFAM" id="SSF46785">
    <property type="entry name" value="Winged helix' DNA-binding domain"/>
    <property type="match status" value="1"/>
</dbReference>
<sequence>MKFSKISEAEMEVMQIIWASDEPLASSDIIEQMPSKRDIKITTLLTFLSRLTEKGLLSHEKRGKKNYYFAIVTEREYKKFESKSFLSTIHGGSIKSFMVALCDDDEISREELEELKKWLSQK</sequence>
<dbReference type="EMBL" id="JADKNH010000022">
    <property type="protein sequence ID" value="MBF4695894.1"/>
    <property type="molecule type" value="Genomic_DNA"/>
</dbReference>
<gene>
    <name evidence="5" type="ORF">ISU02_22580</name>
</gene>
<evidence type="ECO:0000313" key="5">
    <source>
        <dbReference type="EMBL" id="MBF4695894.1"/>
    </source>
</evidence>
<evidence type="ECO:0000256" key="3">
    <source>
        <dbReference type="ARBA" id="ARBA00023125"/>
    </source>
</evidence>
<dbReference type="InterPro" id="IPR005650">
    <property type="entry name" value="BlaI_family"/>
</dbReference>
<dbReference type="InterPro" id="IPR036390">
    <property type="entry name" value="WH_DNA-bd_sf"/>
</dbReference>
<keyword evidence="4" id="KW-0804">Transcription</keyword>